<evidence type="ECO:0000313" key="3">
    <source>
        <dbReference type="Proteomes" id="UP000076321"/>
    </source>
</evidence>
<reference evidence="1 3" key="1">
    <citation type="submission" date="2015-12" db="EMBL/GenBank/DDBJ databases">
        <title>Amycolatopsis regifaucium genome sequencing and assembly.</title>
        <authorList>
            <person name="Mayilraj S."/>
        </authorList>
    </citation>
    <scope>NUCLEOTIDE SEQUENCE [LARGE SCALE GENOMIC DNA]</scope>
    <source>
        <strain evidence="1 3">GY080</strain>
    </source>
</reference>
<name>A0A154MXA2_9PSEU</name>
<comment type="caution">
    <text evidence="1">The sequence shown here is derived from an EMBL/GenBank/DDBJ whole genome shotgun (WGS) entry which is preliminary data.</text>
</comment>
<evidence type="ECO:0000313" key="1">
    <source>
        <dbReference type="EMBL" id="KZB88377.1"/>
    </source>
</evidence>
<keyword evidence="4" id="KW-1185">Reference proteome</keyword>
<dbReference type="EMBL" id="LQCI01000002">
    <property type="protein sequence ID" value="KZB88377.1"/>
    <property type="molecule type" value="Genomic_DNA"/>
</dbReference>
<dbReference type="OrthoDB" id="2284173at2"/>
<dbReference type="EMBL" id="LOBU02000001">
    <property type="protein sequence ID" value="OKA11488.1"/>
    <property type="molecule type" value="Genomic_DNA"/>
</dbReference>
<gene>
    <name evidence="2" type="ORF">ATP06_0201160</name>
    <name evidence="1" type="ORF">AVL48_20765</name>
</gene>
<reference evidence="2 4" key="2">
    <citation type="submission" date="2016-11" db="EMBL/GenBank/DDBJ databases">
        <title>Genome sequencing of Amycolatopsis regifaucium.</title>
        <authorList>
            <person name="Mayilraj S."/>
            <person name="Kaur N."/>
        </authorList>
    </citation>
    <scope>NUCLEOTIDE SEQUENCE [LARGE SCALE GENOMIC DNA]</scope>
    <source>
        <strain evidence="2 4">GY080</strain>
    </source>
</reference>
<organism evidence="1 3">
    <name type="scientific">Amycolatopsis regifaucium</name>
    <dbReference type="NCBI Taxonomy" id="546365"/>
    <lineage>
        <taxon>Bacteria</taxon>
        <taxon>Bacillati</taxon>
        <taxon>Actinomycetota</taxon>
        <taxon>Actinomycetes</taxon>
        <taxon>Pseudonocardiales</taxon>
        <taxon>Pseudonocardiaceae</taxon>
        <taxon>Amycolatopsis</taxon>
    </lineage>
</organism>
<dbReference type="AlphaFoldDB" id="A0A154MXA2"/>
<accession>A0A154MXA2</accession>
<evidence type="ECO:0000313" key="2">
    <source>
        <dbReference type="EMBL" id="OKA11488.1"/>
    </source>
</evidence>
<sequence length="244" mass="26735">MPTSEPTIKAVLAGRPVTREDVRAWETKRLGKAAAKIGLPVPTGDLARARMAFADAKSELGPDEIRRRLARDIRRADAVARTSTRLSRGSRATSTCDLYVTGAGTAAEFLAWFNDTGRDDYAHSMIAANPDHFLIDTAPDGQQEVIETTGGSPLATRFLIDYSDTAEIITQRNPEFPLDASGVARTGTGLAIGGVRHEFRDHADGFHAHLCVEFPRLTMPSMVTQHRMHLACEFSNWITLAFTR</sequence>
<proteinExistence type="predicted"/>
<dbReference type="RefSeq" id="WP_061983594.1">
    <property type="nucleotide sequence ID" value="NZ_FOPQ01000004.1"/>
</dbReference>
<evidence type="ECO:0000313" key="4">
    <source>
        <dbReference type="Proteomes" id="UP000186883"/>
    </source>
</evidence>
<dbReference type="Proteomes" id="UP000186883">
    <property type="component" value="Unassembled WGS sequence"/>
</dbReference>
<dbReference type="Proteomes" id="UP000076321">
    <property type="component" value="Unassembled WGS sequence"/>
</dbReference>
<protein>
    <submittedName>
        <fullName evidence="1">Uncharacterized protein</fullName>
    </submittedName>
</protein>